<evidence type="ECO:0000313" key="7">
    <source>
        <dbReference type="Proteomes" id="UP001170717"/>
    </source>
</evidence>
<feature type="domain" description="Aerobactin siderophore biosynthesis IucA/IucC-like C-terminal" evidence="3">
    <location>
        <begin position="421"/>
        <end position="581"/>
    </location>
</feature>
<dbReference type="GO" id="GO:0019290">
    <property type="term" value="P:siderophore biosynthetic process"/>
    <property type="evidence" value="ECO:0007669"/>
    <property type="project" value="InterPro"/>
</dbReference>
<accession>A0AAW7Z625</accession>
<evidence type="ECO:0000313" key="6">
    <source>
        <dbReference type="Proteomes" id="UP000056750"/>
    </source>
</evidence>
<evidence type="ECO:0000313" key="5">
    <source>
        <dbReference type="EMBL" id="MDO6578928.1"/>
    </source>
</evidence>
<dbReference type="EMBL" id="JAUOQI010000013">
    <property type="protein sequence ID" value="MDO6578928.1"/>
    <property type="molecule type" value="Genomic_DNA"/>
</dbReference>
<dbReference type="KEGG" id="asq:AVL57_17220"/>
<gene>
    <name evidence="4" type="ORF">AVL57_17220</name>
    <name evidence="5" type="ORF">Q4527_16090</name>
</gene>
<dbReference type="PANTHER" id="PTHR34384">
    <property type="entry name" value="L-2,3-DIAMINOPROPANOATE--CITRATE LIGASE"/>
    <property type="match status" value="1"/>
</dbReference>
<dbReference type="InterPro" id="IPR007310">
    <property type="entry name" value="Aerobactin_biosyn_IucA/IucC_N"/>
</dbReference>
<evidence type="ECO:0000259" key="3">
    <source>
        <dbReference type="Pfam" id="PF06276"/>
    </source>
</evidence>
<organism evidence="5 7">
    <name type="scientific">Alteromonas stellipolaris</name>
    <dbReference type="NCBI Taxonomy" id="233316"/>
    <lineage>
        <taxon>Bacteria</taxon>
        <taxon>Pseudomonadati</taxon>
        <taxon>Pseudomonadota</taxon>
        <taxon>Gammaproteobacteria</taxon>
        <taxon>Alteromonadales</taxon>
        <taxon>Alteromonadaceae</taxon>
        <taxon>Alteromonas/Salinimonas group</taxon>
        <taxon>Alteromonas</taxon>
    </lineage>
</organism>
<evidence type="ECO:0000259" key="2">
    <source>
        <dbReference type="Pfam" id="PF04183"/>
    </source>
</evidence>
<evidence type="ECO:0000313" key="4">
    <source>
        <dbReference type="EMBL" id="AMJ75549.1"/>
    </source>
</evidence>
<name>A0AAW7Z625_9ALTE</name>
<evidence type="ECO:0000256" key="1">
    <source>
        <dbReference type="ARBA" id="ARBA00007832"/>
    </source>
</evidence>
<dbReference type="Proteomes" id="UP001170717">
    <property type="component" value="Unassembled WGS sequence"/>
</dbReference>
<comment type="similarity">
    <text evidence="1">Belongs to the IucA/IucC family.</text>
</comment>
<dbReference type="AlphaFoldDB" id="A0AAW7Z625"/>
<keyword evidence="6" id="KW-1185">Reference proteome</keyword>
<dbReference type="PANTHER" id="PTHR34384:SF5">
    <property type="entry name" value="L-2,3-DIAMINOPROPANOATE--CITRATE LIGASE"/>
    <property type="match status" value="1"/>
</dbReference>
<dbReference type="Pfam" id="PF06276">
    <property type="entry name" value="FhuF"/>
    <property type="match status" value="1"/>
</dbReference>
<dbReference type="RefSeq" id="WP_057789657.1">
    <property type="nucleotide sequence ID" value="NZ_CAXIBE010000004.1"/>
</dbReference>
<dbReference type="Gene3D" id="1.10.510.40">
    <property type="match status" value="1"/>
</dbReference>
<sequence>MATIAKQIADNASYQAFVNGYLKEIDEGVWHSIAQWNLASGFDTGNHDKFMLELQLQHSEIKLVFGVAFRSIVGRHKLTGIYHQRLNSMEWRQLDSISAIMLLIKEIYARSNSHHVCDQELELTSRTIESHQIMADYIQERKDDPALQSPRFIDSEQSVLFGHWLHPTPKSRQGMHRWQHAHYAPELKGCFKLHFFAVERQWLNQSSAIALCAEQIVLRIAEQGACDTELALVKQFSESGKALVAVHPLQAEWLLKQDYIQQLISTGQLHPIGPLGATFTPTSSVRTLYCEQLNFMVKVSIPVKITNSMRINMGHELDAGVTLAKLLNTTRFSSLHPQFQVIGDPAYLSLSLPDRDESGFEMILRDNPFKQTKNELGIGGIQSIAALVQDAILPNERSKLSTIVHTLSEQQGRSLHQTSIAWFDRYWQCAIEPAIRLFDQFGIALEAHQQNSLLDLTEGYPKTYFYRDNQGFYLSSSVKSTLMQLEPDLIKCPELFYDNNMIFDRFGYYLVINQLFSVINRLGLDGLVSEETLLNLARIKLDKLLTQVSPLGQGLIRSITERKSIPCKGNLLTRVDDVDELQAEMEQAVYTQIKNPFYRKAPQVSVSSTATTTLEACLESA</sequence>
<proteinExistence type="inferred from homology"/>
<protein>
    <submittedName>
        <fullName evidence="5">IucA/IucC family protein</fullName>
    </submittedName>
    <submittedName>
        <fullName evidence="4">Short-chain oxidoreductase</fullName>
    </submittedName>
</protein>
<dbReference type="Pfam" id="PF04183">
    <property type="entry name" value="IucA_IucC"/>
    <property type="match status" value="1"/>
</dbReference>
<dbReference type="Proteomes" id="UP000056750">
    <property type="component" value="Chromosome"/>
</dbReference>
<dbReference type="InterPro" id="IPR037455">
    <property type="entry name" value="LucA/IucC-like"/>
</dbReference>
<dbReference type="InterPro" id="IPR022770">
    <property type="entry name" value="IucA/IucC-like_C"/>
</dbReference>
<dbReference type="EMBL" id="CP013926">
    <property type="protein sequence ID" value="AMJ75549.1"/>
    <property type="molecule type" value="Genomic_DNA"/>
</dbReference>
<reference evidence="4 6" key="1">
    <citation type="submission" date="2015-12" db="EMBL/GenBank/DDBJ databases">
        <title>Intraspecies pangenome expansion in the marine bacterium Alteromonas.</title>
        <authorList>
            <person name="Lopez-Perez M."/>
            <person name="Rodriguez-Valera F."/>
        </authorList>
    </citation>
    <scope>NUCLEOTIDE SEQUENCE [LARGE SCALE GENOMIC DNA]</scope>
    <source>
        <strain evidence="4 6">LMG 21861</strain>
    </source>
</reference>
<feature type="domain" description="Aerobactin siderophore biosynthesis IucA/IucC N-terminal" evidence="2">
    <location>
        <begin position="152"/>
        <end position="373"/>
    </location>
</feature>
<dbReference type="GO" id="GO:0016881">
    <property type="term" value="F:acid-amino acid ligase activity"/>
    <property type="evidence" value="ECO:0007669"/>
    <property type="project" value="UniProtKB-ARBA"/>
</dbReference>
<reference evidence="5" key="2">
    <citation type="submission" date="2023-07" db="EMBL/GenBank/DDBJ databases">
        <title>Genome content predicts the carbon catabolic preferences of heterotrophic bacteria.</title>
        <authorList>
            <person name="Gralka M."/>
        </authorList>
    </citation>
    <scope>NUCLEOTIDE SEQUENCE</scope>
    <source>
        <strain evidence="5">F2M12</strain>
    </source>
</reference>